<comment type="catalytic activity">
    <reaction evidence="4 5">
        <text>L-glutaminyl-[peptide chain release factor] + S-adenosyl-L-methionine = N(5)-methyl-L-glutaminyl-[peptide chain release factor] + S-adenosyl-L-homocysteine + H(+)</text>
        <dbReference type="Rhea" id="RHEA:42896"/>
        <dbReference type="Rhea" id="RHEA-COMP:10271"/>
        <dbReference type="Rhea" id="RHEA-COMP:10272"/>
        <dbReference type="ChEBI" id="CHEBI:15378"/>
        <dbReference type="ChEBI" id="CHEBI:30011"/>
        <dbReference type="ChEBI" id="CHEBI:57856"/>
        <dbReference type="ChEBI" id="CHEBI:59789"/>
        <dbReference type="ChEBI" id="CHEBI:61891"/>
        <dbReference type="EC" id="2.1.1.297"/>
    </reaction>
</comment>
<feature type="domain" description="Methyltransferase small" evidence="6">
    <location>
        <begin position="124"/>
        <end position="203"/>
    </location>
</feature>
<feature type="binding site" evidence="5">
    <location>
        <position position="154"/>
    </location>
    <ligand>
        <name>S-adenosyl-L-methionine</name>
        <dbReference type="ChEBI" id="CHEBI:59789"/>
    </ligand>
</feature>
<evidence type="ECO:0000259" key="6">
    <source>
        <dbReference type="Pfam" id="PF05175"/>
    </source>
</evidence>
<dbReference type="RefSeq" id="WP_380165039.1">
    <property type="nucleotide sequence ID" value="NZ_JBHTNU010000008.1"/>
</dbReference>
<dbReference type="InterPro" id="IPR029063">
    <property type="entry name" value="SAM-dependent_MTases_sf"/>
</dbReference>
<dbReference type="HAMAP" id="MF_02126">
    <property type="entry name" value="RF_methyltr_PrmC"/>
    <property type="match status" value="1"/>
</dbReference>
<protein>
    <recommendedName>
        <fullName evidence="5">Release factor glutamine methyltransferase</fullName>
        <shortName evidence="5">RF MTase</shortName>
        <ecNumber evidence="5">2.1.1.297</ecNumber>
    </recommendedName>
    <alternativeName>
        <fullName evidence="5">N5-glutamine methyltransferase PrmC</fullName>
    </alternativeName>
    <alternativeName>
        <fullName evidence="5">Protein-(glutamine-N5) MTase PrmC</fullName>
    </alternativeName>
    <alternativeName>
        <fullName evidence="5">Protein-glutamine N-methyltransferase PrmC</fullName>
    </alternativeName>
</protein>
<dbReference type="CDD" id="cd02440">
    <property type="entry name" value="AdoMet_MTases"/>
    <property type="match status" value="1"/>
</dbReference>
<keyword evidence="3 5" id="KW-0949">S-adenosyl-L-methionine</keyword>
<feature type="binding site" evidence="5">
    <location>
        <begin position="200"/>
        <end position="203"/>
    </location>
    <ligand>
        <name>substrate</name>
    </ligand>
</feature>
<comment type="similarity">
    <text evidence="5">Belongs to the protein N5-glutamine methyltransferase family. PrmC subfamily.</text>
</comment>
<dbReference type="PANTHER" id="PTHR18895:SF74">
    <property type="entry name" value="MTRF1L RELEASE FACTOR GLUTAMINE METHYLTRANSFERASE"/>
    <property type="match status" value="1"/>
</dbReference>
<gene>
    <name evidence="5 8" type="primary">prmC</name>
    <name evidence="8" type="ORF">ACFQ4Y_09820</name>
</gene>
<dbReference type="NCBIfam" id="TIGR00536">
    <property type="entry name" value="hemK_fam"/>
    <property type="match status" value="1"/>
</dbReference>
<keyword evidence="1 5" id="KW-0489">Methyltransferase</keyword>
<dbReference type="Gene3D" id="3.40.50.150">
    <property type="entry name" value="Vaccinia Virus protein VP39"/>
    <property type="match status" value="1"/>
</dbReference>
<dbReference type="EC" id="2.1.1.297" evidence="5"/>
<proteinExistence type="inferred from homology"/>
<accession>A0ABW4CCG1</accession>
<dbReference type="Gene3D" id="1.10.8.10">
    <property type="entry name" value="DNA helicase RuvA subunit, C-terminal domain"/>
    <property type="match status" value="1"/>
</dbReference>
<dbReference type="InterPro" id="IPR050320">
    <property type="entry name" value="N5-glutamine_MTase"/>
</dbReference>
<sequence length="300" mass="33513">MNPESNQMETVAQAYHLGIRYLEEHQVESPRFISELLLRTVLGWDRTRLFTRFHDPLPLEAAQRFAAWLKQRREGTPVQYLLGEQEFFGRSFQVNPSVLIPRPETEILVETVLREADRIWQGKPVTAVDLGTGSGAIAVTLAAERPDWDVIAVDRSPTALKVAQHNGEKNGTTDHIRWMQGDWLDPLRKLHIQVDLVVSNPPYIPAGEIPHLDAEVRNHEPWMALDGGPDGLAPYRIIVKGIPAVLKNPGLVVFEVGEDQSEAVGKMLAKTFAGAQIFFASDLAGRPRVVAARIEEFPGK</sequence>
<dbReference type="InterPro" id="IPR007848">
    <property type="entry name" value="Small_mtfrase_dom"/>
</dbReference>
<feature type="binding site" evidence="5">
    <location>
        <position position="183"/>
    </location>
    <ligand>
        <name>S-adenosyl-L-methionine</name>
        <dbReference type="ChEBI" id="CHEBI:59789"/>
    </ligand>
</feature>
<feature type="binding site" evidence="5">
    <location>
        <position position="200"/>
    </location>
    <ligand>
        <name>S-adenosyl-L-methionine</name>
        <dbReference type="ChEBI" id="CHEBI:59789"/>
    </ligand>
</feature>
<comment type="function">
    <text evidence="5">Methylates the class 1 translation termination release factors RF1/PrfA and RF2/PrfB on the glutamine residue of the universally conserved GGQ motif.</text>
</comment>
<comment type="caution">
    <text evidence="8">The sequence shown here is derived from an EMBL/GenBank/DDBJ whole genome shotgun (WGS) entry which is preliminary data.</text>
</comment>
<dbReference type="InterPro" id="IPR040758">
    <property type="entry name" value="PrmC_N"/>
</dbReference>
<evidence type="ECO:0000256" key="2">
    <source>
        <dbReference type="ARBA" id="ARBA00022679"/>
    </source>
</evidence>
<evidence type="ECO:0000256" key="5">
    <source>
        <dbReference type="HAMAP-Rule" id="MF_02126"/>
    </source>
</evidence>
<dbReference type="PROSITE" id="PS00092">
    <property type="entry name" value="N6_MTASE"/>
    <property type="match status" value="1"/>
</dbReference>
<evidence type="ECO:0000256" key="1">
    <source>
        <dbReference type="ARBA" id="ARBA00022603"/>
    </source>
</evidence>
<dbReference type="InterPro" id="IPR002052">
    <property type="entry name" value="DNA_methylase_N6_adenine_CS"/>
</dbReference>
<dbReference type="NCBIfam" id="TIGR03534">
    <property type="entry name" value="RF_mod_PrmC"/>
    <property type="match status" value="1"/>
</dbReference>
<evidence type="ECO:0000256" key="3">
    <source>
        <dbReference type="ARBA" id="ARBA00022691"/>
    </source>
</evidence>
<reference evidence="9" key="1">
    <citation type="journal article" date="2019" name="Int. J. Syst. Evol. Microbiol.">
        <title>The Global Catalogue of Microorganisms (GCM) 10K type strain sequencing project: providing services to taxonomists for standard genome sequencing and annotation.</title>
        <authorList>
            <consortium name="The Broad Institute Genomics Platform"/>
            <consortium name="The Broad Institute Genome Sequencing Center for Infectious Disease"/>
            <person name="Wu L."/>
            <person name="Ma J."/>
        </authorList>
    </citation>
    <scope>NUCLEOTIDE SEQUENCE [LARGE SCALE GENOMIC DNA]</scope>
    <source>
        <strain evidence="9">S1</strain>
    </source>
</reference>
<feature type="domain" description="Release factor glutamine methyltransferase N-terminal" evidence="7">
    <location>
        <begin position="13"/>
        <end position="83"/>
    </location>
</feature>
<dbReference type="SUPFAM" id="SSF53335">
    <property type="entry name" value="S-adenosyl-L-methionine-dependent methyltransferases"/>
    <property type="match status" value="1"/>
</dbReference>
<keyword evidence="2 5" id="KW-0808">Transferase</keyword>
<dbReference type="Pfam" id="PF17827">
    <property type="entry name" value="PrmC_N"/>
    <property type="match status" value="1"/>
</dbReference>
<dbReference type="PANTHER" id="PTHR18895">
    <property type="entry name" value="HEMK METHYLTRANSFERASE"/>
    <property type="match status" value="1"/>
</dbReference>
<organism evidence="8 9">
    <name type="scientific">Kroppenstedtia sanguinis</name>
    <dbReference type="NCBI Taxonomy" id="1380684"/>
    <lineage>
        <taxon>Bacteria</taxon>
        <taxon>Bacillati</taxon>
        <taxon>Bacillota</taxon>
        <taxon>Bacilli</taxon>
        <taxon>Bacillales</taxon>
        <taxon>Thermoactinomycetaceae</taxon>
        <taxon>Kroppenstedtia</taxon>
    </lineage>
</organism>
<evidence type="ECO:0000259" key="7">
    <source>
        <dbReference type="Pfam" id="PF17827"/>
    </source>
</evidence>
<dbReference type="GO" id="GO:0102559">
    <property type="term" value="F:peptide chain release factor N(5)-glutamine methyltransferase activity"/>
    <property type="evidence" value="ECO:0007669"/>
    <property type="project" value="UniProtKB-EC"/>
</dbReference>
<dbReference type="InterPro" id="IPR004556">
    <property type="entry name" value="HemK-like"/>
</dbReference>
<dbReference type="InterPro" id="IPR019874">
    <property type="entry name" value="RF_methyltr_PrmC"/>
</dbReference>
<evidence type="ECO:0000313" key="9">
    <source>
        <dbReference type="Proteomes" id="UP001597282"/>
    </source>
</evidence>
<dbReference type="Proteomes" id="UP001597282">
    <property type="component" value="Unassembled WGS sequence"/>
</dbReference>
<name>A0ABW4CCG1_9BACL</name>
<keyword evidence="9" id="KW-1185">Reference proteome</keyword>
<dbReference type="EMBL" id="JBHTNU010000008">
    <property type="protein sequence ID" value="MFD1427220.1"/>
    <property type="molecule type" value="Genomic_DNA"/>
</dbReference>
<evidence type="ECO:0000256" key="4">
    <source>
        <dbReference type="ARBA" id="ARBA00048391"/>
    </source>
</evidence>
<dbReference type="GO" id="GO:0032259">
    <property type="term" value="P:methylation"/>
    <property type="evidence" value="ECO:0007669"/>
    <property type="project" value="UniProtKB-KW"/>
</dbReference>
<feature type="binding site" evidence="5">
    <location>
        <begin position="131"/>
        <end position="135"/>
    </location>
    <ligand>
        <name>S-adenosyl-L-methionine</name>
        <dbReference type="ChEBI" id="CHEBI:59789"/>
    </ligand>
</feature>
<dbReference type="Pfam" id="PF05175">
    <property type="entry name" value="MTS"/>
    <property type="match status" value="1"/>
</dbReference>
<evidence type="ECO:0000313" key="8">
    <source>
        <dbReference type="EMBL" id="MFD1427220.1"/>
    </source>
</evidence>